<evidence type="ECO:0000259" key="2">
    <source>
        <dbReference type="Pfam" id="PF10708"/>
    </source>
</evidence>
<keyword evidence="1" id="KW-0472">Membrane</keyword>
<keyword evidence="1" id="KW-1133">Transmembrane helix</keyword>
<dbReference type="RefSeq" id="WP_048420901.1">
    <property type="nucleotide sequence ID" value="NZ_JYNX01000066.1"/>
</dbReference>
<feature type="transmembrane region" description="Helical" evidence="1">
    <location>
        <begin position="27"/>
        <end position="49"/>
    </location>
</feature>
<organism evidence="3 4">
    <name type="scientific">Mycolicibacterium chubuense</name>
    <name type="common">Mycobacterium chubuense</name>
    <dbReference type="NCBI Taxonomy" id="1800"/>
    <lineage>
        <taxon>Bacteria</taxon>
        <taxon>Bacillati</taxon>
        <taxon>Actinomycetota</taxon>
        <taxon>Actinomycetes</taxon>
        <taxon>Mycobacteriales</taxon>
        <taxon>Mycobacteriaceae</taxon>
        <taxon>Mycolicibacterium</taxon>
    </lineage>
</organism>
<sequence length="118" mass="13373">MLYQPARPPFLRRHPVLAATAAAVALWWLWLGWFWPLAVIVGAGMFIAIRRRRRAAAIRDAGLRARADLEHRLCLAGDPRGTFGRFPAVHPGWYVSPDDGRLMRYFDGAAWTVYTAAR</sequence>
<evidence type="ECO:0000313" key="3">
    <source>
        <dbReference type="EMBL" id="KMO72240.1"/>
    </source>
</evidence>
<reference evidence="3 4" key="1">
    <citation type="journal article" date="2015" name="Genome Biol. Evol.">
        <title>Characterization of Three Mycobacterium spp. with Potential Use in Bioremediation by Genome Sequencing and Comparative Genomics.</title>
        <authorList>
            <person name="Das S."/>
            <person name="Pettersson B.M."/>
            <person name="Behra P.R."/>
            <person name="Ramesh M."/>
            <person name="Dasgupta S."/>
            <person name="Bhattacharya A."/>
            <person name="Kirsebom L.A."/>
        </authorList>
    </citation>
    <scope>NUCLEOTIDE SEQUENCE [LARGE SCALE GENOMIC DNA]</scope>
    <source>
        <strain evidence="3 4">DSM 44219</strain>
    </source>
</reference>
<dbReference type="EMBL" id="JYNX01000066">
    <property type="protein sequence ID" value="KMO72240.1"/>
    <property type="molecule type" value="Genomic_DNA"/>
</dbReference>
<dbReference type="AlphaFoldDB" id="A0A0J6VMI3"/>
<proteinExistence type="predicted"/>
<dbReference type="Pfam" id="PF10708">
    <property type="entry name" value="DUF2510"/>
    <property type="match status" value="1"/>
</dbReference>
<keyword evidence="1" id="KW-0812">Transmembrane</keyword>
<protein>
    <recommendedName>
        <fullName evidence="2">DUF2510 domain-containing protein</fullName>
    </recommendedName>
</protein>
<gene>
    <name evidence="3" type="ORF">MCHUDSM44219_05025</name>
</gene>
<dbReference type="OrthoDB" id="5244233at2"/>
<evidence type="ECO:0000313" key="4">
    <source>
        <dbReference type="Proteomes" id="UP000036176"/>
    </source>
</evidence>
<accession>A0A0J6VMI3</accession>
<name>A0A0J6VMI3_MYCCU</name>
<comment type="caution">
    <text evidence="3">The sequence shown here is derived from an EMBL/GenBank/DDBJ whole genome shotgun (WGS) entry which is preliminary data.</text>
</comment>
<dbReference type="Proteomes" id="UP000036176">
    <property type="component" value="Unassembled WGS sequence"/>
</dbReference>
<evidence type="ECO:0000256" key="1">
    <source>
        <dbReference type="SAM" id="Phobius"/>
    </source>
</evidence>
<keyword evidence="4" id="KW-1185">Reference proteome</keyword>
<feature type="domain" description="DUF2510" evidence="2">
    <location>
        <begin position="91"/>
        <end position="116"/>
    </location>
</feature>
<dbReference type="PATRIC" id="fig|1800.3.peg.5050"/>
<dbReference type="InterPro" id="IPR018929">
    <property type="entry name" value="DUF2510"/>
</dbReference>